<dbReference type="EMBL" id="BAABME010005224">
    <property type="protein sequence ID" value="GAA0165015.1"/>
    <property type="molecule type" value="Genomic_DNA"/>
</dbReference>
<sequence>MKYIIVEEGKDYVLSRVGILWRKYKCSVKAHHFSAFDNDVDRLNHALDTIPENHFMDLIEYWNLDVVQEESKKKAESSAMQMDRHTMGPMSFVRKQYEMVN</sequence>
<name>A0AAV3QN67_LITER</name>
<dbReference type="PANTHER" id="PTHR33144:SF16">
    <property type="entry name" value="OS02G0129000 PROTEIN"/>
    <property type="match status" value="1"/>
</dbReference>
<accession>A0AAV3QN67</accession>
<proteinExistence type="predicted"/>
<dbReference type="AlphaFoldDB" id="A0AAV3QN67"/>
<comment type="caution">
    <text evidence="1">The sequence shown here is derived from an EMBL/GenBank/DDBJ whole genome shotgun (WGS) entry which is preliminary data.</text>
</comment>
<dbReference type="Proteomes" id="UP001454036">
    <property type="component" value="Unassembled WGS sequence"/>
</dbReference>
<evidence type="ECO:0000313" key="1">
    <source>
        <dbReference type="EMBL" id="GAA0165015.1"/>
    </source>
</evidence>
<organism evidence="1 2">
    <name type="scientific">Lithospermum erythrorhizon</name>
    <name type="common">Purple gromwell</name>
    <name type="synonym">Lithospermum officinale var. erythrorhizon</name>
    <dbReference type="NCBI Taxonomy" id="34254"/>
    <lineage>
        <taxon>Eukaryota</taxon>
        <taxon>Viridiplantae</taxon>
        <taxon>Streptophyta</taxon>
        <taxon>Embryophyta</taxon>
        <taxon>Tracheophyta</taxon>
        <taxon>Spermatophyta</taxon>
        <taxon>Magnoliopsida</taxon>
        <taxon>eudicotyledons</taxon>
        <taxon>Gunneridae</taxon>
        <taxon>Pentapetalae</taxon>
        <taxon>asterids</taxon>
        <taxon>lamiids</taxon>
        <taxon>Boraginales</taxon>
        <taxon>Boraginaceae</taxon>
        <taxon>Boraginoideae</taxon>
        <taxon>Lithospermeae</taxon>
        <taxon>Lithospermum</taxon>
    </lineage>
</organism>
<protein>
    <submittedName>
        <fullName evidence="1">Uncharacterized protein</fullName>
    </submittedName>
</protein>
<dbReference type="PANTHER" id="PTHR33144">
    <property type="entry name" value="OS10G0409366 PROTEIN-RELATED"/>
    <property type="match status" value="1"/>
</dbReference>
<keyword evidence="2" id="KW-1185">Reference proteome</keyword>
<evidence type="ECO:0000313" key="2">
    <source>
        <dbReference type="Proteomes" id="UP001454036"/>
    </source>
</evidence>
<reference evidence="1 2" key="1">
    <citation type="submission" date="2024-01" db="EMBL/GenBank/DDBJ databases">
        <title>The complete chloroplast genome sequence of Lithospermum erythrorhizon: insights into the phylogenetic relationship among Boraginaceae species and the maternal lineages of purple gromwells.</title>
        <authorList>
            <person name="Okada T."/>
            <person name="Watanabe K."/>
        </authorList>
    </citation>
    <scope>NUCLEOTIDE SEQUENCE [LARGE SCALE GENOMIC DNA]</scope>
</reference>
<gene>
    <name evidence="1" type="ORF">LIER_20520</name>
</gene>